<comment type="caution">
    <text evidence="2">The sequence shown here is derived from an EMBL/GenBank/DDBJ whole genome shotgun (WGS) entry which is preliminary data.</text>
</comment>
<dbReference type="EMBL" id="LUGG01000009">
    <property type="protein sequence ID" value="OBZ72271.1"/>
    <property type="molecule type" value="Genomic_DNA"/>
</dbReference>
<evidence type="ECO:0000313" key="3">
    <source>
        <dbReference type="Proteomes" id="UP000092993"/>
    </source>
</evidence>
<dbReference type="OMA" id="RNVYPIY"/>
<feature type="transmembrane region" description="Helical" evidence="1">
    <location>
        <begin position="61"/>
        <end position="80"/>
    </location>
</feature>
<reference evidence="2 3" key="1">
    <citation type="submission" date="2016-03" db="EMBL/GenBank/DDBJ databases">
        <title>Whole genome sequencing of Grifola frondosa 9006-11.</title>
        <authorList>
            <person name="Min B."/>
            <person name="Park H."/>
            <person name="Kim J.-G."/>
            <person name="Cho H."/>
            <person name="Oh Y.-L."/>
            <person name="Kong W.-S."/>
            <person name="Choi I.-G."/>
        </authorList>
    </citation>
    <scope>NUCLEOTIDE SEQUENCE [LARGE SCALE GENOMIC DNA]</scope>
    <source>
        <strain evidence="2 3">9006-11</strain>
    </source>
</reference>
<evidence type="ECO:0000313" key="2">
    <source>
        <dbReference type="EMBL" id="OBZ72271.1"/>
    </source>
</evidence>
<dbReference type="AlphaFoldDB" id="A0A1C7M5S3"/>
<gene>
    <name evidence="2" type="ORF">A0H81_07698</name>
</gene>
<protein>
    <submittedName>
        <fullName evidence="2">Uncharacterized protein</fullName>
    </submittedName>
</protein>
<accession>A0A1C7M5S3</accession>
<keyword evidence="1" id="KW-0812">Transmembrane</keyword>
<organism evidence="2 3">
    <name type="scientific">Grifola frondosa</name>
    <name type="common">Maitake</name>
    <name type="synonym">Polyporus frondosus</name>
    <dbReference type="NCBI Taxonomy" id="5627"/>
    <lineage>
        <taxon>Eukaryota</taxon>
        <taxon>Fungi</taxon>
        <taxon>Dikarya</taxon>
        <taxon>Basidiomycota</taxon>
        <taxon>Agaricomycotina</taxon>
        <taxon>Agaricomycetes</taxon>
        <taxon>Polyporales</taxon>
        <taxon>Grifolaceae</taxon>
        <taxon>Grifola</taxon>
    </lineage>
</organism>
<feature type="transmembrane region" description="Helical" evidence="1">
    <location>
        <begin position="100"/>
        <end position="126"/>
    </location>
</feature>
<keyword evidence="1" id="KW-0472">Membrane</keyword>
<feature type="transmembrane region" description="Helical" evidence="1">
    <location>
        <begin position="31"/>
        <end position="54"/>
    </location>
</feature>
<sequence>MSSTATVYISSTTSQVIPPSNDPPIVEFARILGHTTSVAFSFFSSLSVFLARIFATPLRACLQLALYSLAPVTLLLRIVFDALVLKPRSLLLALIDNLYPLYVFVGVACICAAFIGLSARICVNVLRYFVVPPKSRWLPSLRRLKRKSLCTLGHASVCILKRRNGINRPAFGTCMLMDIRSP</sequence>
<keyword evidence="1" id="KW-1133">Transmembrane helix</keyword>
<dbReference type="Proteomes" id="UP000092993">
    <property type="component" value="Unassembled WGS sequence"/>
</dbReference>
<evidence type="ECO:0000256" key="1">
    <source>
        <dbReference type="SAM" id="Phobius"/>
    </source>
</evidence>
<dbReference type="OrthoDB" id="3366475at2759"/>
<name>A0A1C7M5S3_GRIFR</name>
<keyword evidence="3" id="KW-1185">Reference proteome</keyword>
<proteinExistence type="predicted"/>